<proteinExistence type="inferred from homology"/>
<evidence type="ECO:0000256" key="7">
    <source>
        <dbReference type="ARBA" id="ARBA00023136"/>
    </source>
</evidence>
<name>A0A0G2JXT5_RAT</name>
<keyword evidence="7 8" id="KW-0472">Membrane</keyword>
<reference evidence="10" key="3">
    <citation type="submission" date="2025-09" db="UniProtKB">
        <authorList>
            <consortium name="Ensembl"/>
        </authorList>
    </citation>
    <scope>IDENTIFICATION</scope>
    <source>
        <strain evidence="10">Brown Norway</strain>
    </source>
</reference>
<reference evidence="10" key="2">
    <citation type="submission" date="2025-08" db="UniProtKB">
        <authorList>
            <consortium name="Ensembl"/>
        </authorList>
    </citation>
    <scope>IDENTIFICATION</scope>
    <source>
        <strain evidence="10">Brown Norway</strain>
    </source>
</reference>
<dbReference type="VEuPathDB" id="HostDB:ENSRNOG00000055413"/>
<evidence type="ECO:0000256" key="3">
    <source>
        <dbReference type="ARBA" id="ARBA00004630"/>
    </source>
</evidence>
<dbReference type="InterPro" id="IPR037519">
    <property type="entry name" value="LITAF_fam"/>
</dbReference>
<keyword evidence="11" id="KW-1185">Reference proteome</keyword>
<evidence type="ECO:0000313" key="12">
    <source>
        <dbReference type="RGD" id="1564086"/>
    </source>
</evidence>
<protein>
    <submittedName>
        <fullName evidence="10">LITAF domain containing</fullName>
    </submittedName>
</protein>
<feature type="transmembrane region" description="Helical" evidence="8">
    <location>
        <begin position="157"/>
        <end position="181"/>
    </location>
</feature>
<feature type="domain" description="LITAF" evidence="9">
    <location>
        <begin position="119"/>
        <end position="204"/>
    </location>
</feature>
<sequence>MEGSFKLSHGQAPLQREVDTRSPALCTKDITMAVAAVRDLSPQWGLFKGTSGTRGLSTQNLEPVESAQGVILKQRTLMAQKENQNHDFQQRRELPPPYYPPRGPRSRVYPMYTHVPPTVQAGLFTSRPRVATSMPVQIICPYCGNFITTVANPIPGLLTWLLCSGLFVFGCFLGCCLLPFCMQSLMDVVHSCPMCRQELFYYRRLGFDL</sequence>
<evidence type="ECO:0000313" key="10">
    <source>
        <dbReference type="Ensembl" id="ENSRNOP00000070396.3"/>
    </source>
</evidence>
<evidence type="ECO:0000256" key="5">
    <source>
        <dbReference type="ARBA" id="ARBA00022723"/>
    </source>
</evidence>
<dbReference type="AGR" id="RGD:1564086"/>
<dbReference type="Bgee" id="ENSRNOG00000055413">
    <property type="expression patterns" value="Expressed in testis"/>
</dbReference>
<keyword evidence="5" id="KW-0479">Metal-binding</keyword>
<evidence type="ECO:0000313" key="11">
    <source>
        <dbReference type="Proteomes" id="UP000002494"/>
    </source>
</evidence>
<evidence type="ECO:0000256" key="8">
    <source>
        <dbReference type="SAM" id="Phobius"/>
    </source>
</evidence>
<keyword evidence="6" id="KW-0862">Zinc</keyword>
<keyword evidence="8" id="KW-1133">Transmembrane helix</keyword>
<dbReference type="AlphaFoldDB" id="A0A0G2JXT5"/>
<dbReference type="PANTHER" id="PTHR23292">
    <property type="entry name" value="LIPOPOLYSACCHARIDE-INDUCED TUMOR NECROSIS FACTOR-ALPHA FACTOR"/>
    <property type="match status" value="1"/>
</dbReference>
<dbReference type="SMART" id="SM00714">
    <property type="entry name" value="LITAF"/>
    <property type="match status" value="1"/>
</dbReference>
<dbReference type="PROSITE" id="PS51837">
    <property type="entry name" value="LITAF"/>
    <property type="match status" value="1"/>
</dbReference>
<evidence type="ECO:0000256" key="1">
    <source>
        <dbReference type="ARBA" id="ARBA00004125"/>
    </source>
</evidence>
<organism evidence="10 11">
    <name type="scientific">Rattus norvegicus</name>
    <name type="common">Rat</name>
    <dbReference type="NCBI Taxonomy" id="10116"/>
    <lineage>
        <taxon>Eukaryota</taxon>
        <taxon>Metazoa</taxon>
        <taxon>Chordata</taxon>
        <taxon>Craniata</taxon>
        <taxon>Vertebrata</taxon>
        <taxon>Euteleostomi</taxon>
        <taxon>Mammalia</taxon>
        <taxon>Eutheria</taxon>
        <taxon>Euarchontoglires</taxon>
        <taxon>Glires</taxon>
        <taxon>Rodentia</taxon>
        <taxon>Myomorpha</taxon>
        <taxon>Muroidea</taxon>
        <taxon>Muridae</taxon>
        <taxon>Murinae</taxon>
        <taxon>Rattus</taxon>
    </lineage>
</organism>
<dbReference type="GO" id="GO:0005765">
    <property type="term" value="C:lysosomal membrane"/>
    <property type="evidence" value="ECO:0007669"/>
    <property type="project" value="UniProtKB-SubCell"/>
</dbReference>
<reference evidence="10" key="1">
    <citation type="submission" date="2024-01" db="EMBL/GenBank/DDBJ databases">
        <title>GRCr8: a new rat reference genome assembly contstructed from accurate long reads and long range scaffolding.</title>
        <authorList>
            <person name="Doris P.A."/>
            <person name="Kalbfleisch T."/>
            <person name="Li K."/>
            <person name="Howe K."/>
            <person name="Wood J."/>
        </authorList>
    </citation>
    <scope>NUCLEOTIDE SEQUENCE [LARGE SCALE GENOMIC DNA]</scope>
    <source>
        <strain evidence="10">Brown Norway</strain>
    </source>
</reference>
<comment type="subcellular location">
    <subcellularLocation>
        <location evidence="1">Endosome membrane</location>
        <topology evidence="1">Peripheral membrane protein</topology>
        <orientation evidence="1">Cytoplasmic side</orientation>
    </subcellularLocation>
    <subcellularLocation>
        <location evidence="2">Late endosome membrane</location>
    </subcellularLocation>
    <subcellularLocation>
        <location evidence="3">Lysosome membrane</location>
        <topology evidence="3">Peripheral membrane protein</topology>
        <orientation evidence="3">Cytoplasmic side</orientation>
    </subcellularLocation>
</comment>
<dbReference type="PANTHER" id="PTHR23292:SF27">
    <property type="entry name" value="LITAF DOMAIN-CONTAINING PROTEIN"/>
    <property type="match status" value="1"/>
</dbReference>
<dbReference type="STRING" id="10116.ENSRNOP00000070396"/>
<evidence type="ECO:0000256" key="2">
    <source>
        <dbReference type="ARBA" id="ARBA00004414"/>
    </source>
</evidence>
<dbReference type="RGD" id="1564086">
    <property type="gene designation" value="Litafd"/>
</dbReference>
<comment type="similarity">
    <text evidence="4">Belongs to the CDIP1/LITAF family.</text>
</comment>
<keyword evidence="8" id="KW-0812">Transmembrane</keyword>
<dbReference type="Ensembl" id="ENSRNOT00000091942.3">
    <property type="protein sequence ID" value="ENSRNOP00000070396.3"/>
    <property type="gene ID" value="ENSRNOG00000055413.3"/>
</dbReference>
<gene>
    <name evidence="10 12" type="primary">Litafd</name>
</gene>
<dbReference type="GO" id="GO:0046872">
    <property type="term" value="F:metal ion binding"/>
    <property type="evidence" value="ECO:0007669"/>
    <property type="project" value="UniProtKB-KW"/>
</dbReference>
<evidence type="ECO:0000256" key="6">
    <source>
        <dbReference type="ARBA" id="ARBA00022833"/>
    </source>
</evidence>
<dbReference type="Proteomes" id="UP000002494">
    <property type="component" value="Chromosome 10"/>
</dbReference>
<dbReference type="InParanoid" id="A0A0G2JXT5"/>
<evidence type="ECO:0000256" key="4">
    <source>
        <dbReference type="ARBA" id="ARBA00005975"/>
    </source>
</evidence>
<dbReference type="Pfam" id="PF10601">
    <property type="entry name" value="zf-LITAF-like"/>
    <property type="match status" value="1"/>
</dbReference>
<dbReference type="InterPro" id="IPR006629">
    <property type="entry name" value="LITAF"/>
</dbReference>
<dbReference type="GeneTree" id="ENSGT00940000163474"/>
<accession>A0A0G2JXT5</accession>
<dbReference type="GO" id="GO:0031902">
    <property type="term" value="C:late endosome membrane"/>
    <property type="evidence" value="ECO:0007669"/>
    <property type="project" value="UniProtKB-SubCell"/>
</dbReference>
<dbReference type="OMA" id="HHRTPTV"/>
<evidence type="ECO:0000259" key="9">
    <source>
        <dbReference type="PROSITE" id="PS51837"/>
    </source>
</evidence>